<evidence type="ECO:0008006" key="3">
    <source>
        <dbReference type="Google" id="ProtNLM"/>
    </source>
</evidence>
<name>A0A7X3FE04_9BACL</name>
<sequence>MSREGSYIQILQSAAQMQVSIASILESKAAEAEKSRAWITHHLNAAHFASHTEQVQQPLEIHEGLLELIDAMTKMELALGRHLQILVGETDNENGGGMGHFQGFDGGAMG</sequence>
<reference evidence="1 2" key="1">
    <citation type="journal article" date="2019" name="Microorganisms">
        <title>Paenibacillus lutrae sp. nov., A Chitinolytic Species Isolated from A River Otter in Castril Natural Park, Granada, Spain.</title>
        <authorList>
            <person name="Rodriguez M."/>
            <person name="Reina J.C."/>
            <person name="Bejar V."/>
            <person name="Llamas I."/>
        </authorList>
    </citation>
    <scope>NUCLEOTIDE SEQUENCE [LARGE SCALE GENOMIC DNA]</scope>
    <source>
        <strain evidence="1 2">N10</strain>
    </source>
</reference>
<proteinExistence type="predicted"/>
<comment type="caution">
    <text evidence="1">The sequence shown here is derived from an EMBL/GenBank/DDBJ whole genome shotgun (WGS) entry which is preliminary data.</text>
</comment>
<dbReference type="EMBL" id="RHLK01000001">
    <property type="protein sequence ID" value="MVO97947.1"/>
    <property type="molecule type" value="Genomic_DNA"/>
</dbReference>
<dbReference type="RefSeq" id="WP_157331726.1">
    <property type="nucleotide sequence ID" value="NZ_RHLK01000001.1"/>
</dbReference>
<keyword evidence="2" id="KW-1185">Reference proteome</keyword>
<dbReference type="AlphaFoldDB" id="A0A7X3FE04"/>
<evidence type="ECO:0000313" key="2">
    <source>
        <dbReference type="Proteomes" id="UP000490800"/>
    </source>
</evidence>
<gene>
    <name evidence="1" type="ORF">EDM21_00040</name>
</gene>
<evidence type="ECO:0000313" key="1">
    <source>
        <dbReference type="EMBL" id="MVO97947.1"/>
    </source>
</evidence>
<dbReference type="OrthoDB" id="2664174at2"/>
<dbReference type="InterPro" id="IPR058705">
    <property type="entry name" value="A_ENA"/>
</dbReference>
<dbReference type="Pfam" id="PF26595">
    <property type="entry name" value="A_ENA"/>
    <property type="match status" value="1"/>
</dbReference>
<protein>
    <recommendedName>
        <fullName evidence="3">Restriction endonuclease subunit S</fullName>
    </recommendedName>
</protein>
<dbReference type="Proteomes" id="UP000490800">
    <property type="component" value="Unassembled WGS sequence"/>
</dbReference>
<organism evidence="1 2">
    <name type="scientific">Paenibacillus lutrae</name>
    <dbReference type="NCBI Taxonomy" id="2078573"/>
    <lineage>
        <taxon>Bacteria</taxon>
        <taxon>Bacillati</taxon>
        <taxon>Bacillota</taxon>
        <taxon>Bacilli</taxon>
        <taxon>Bacillales</taxon>
        <taxon>Paenibacillaceae</taxon>
        <taxon>Paenibacillus</taxon>
    </lineage>
</organism>
<accession>A0A7X3FE04</accession>